<dbReference type="PROSITE" id="PS50072">
    <property type="entry name" value="CSA_PPIASE_2"/>
    <property type="match status" value="1"/>
</dbReference>
<keyword evidence="4" id="KW-1185">Reference proteome</keyword>
<dbReference type="GO" id="GO:0003755">
    <property type="term" value="F:peptidyl-prolyl cis-trans isomerase activity"/>
    <property type="evidence" value="ECO:0007669"/>
    <property type="project" value="UniProtKB-UniRule"/>
</dbReference>
<keyword evidence="1" id="KW-0413">Isomerase</keyword>
<reference evidence="3" key="1">
    <citation type="submission" date="2025-08" db="UniProtKB">
        <authorList>
            <consortium name="Ensembl"/>
        </authorList>
    </citation>
    <scope>IDENTIFICATION</scope>
</reference>
<dbReference type="InterPro" id="IPR029000">
    <property type="entry name" value="Cyclophilin-like_dom_sf"/>
</dbReference>
<dbReference type="Proteomes" id="UP000694523">
    <property type="component" value="Unplaced"/>
</dbReference>
<dbReference type="FunFam" id="2.40.100.10:FF:000048">
    <property type="entry name" value="Peptidyl-prolyl cis-trans isomerase"/>
    <property type="match status" value="1"/>
</dbReference>
<organism evidence="3 4">
    <name type="scientific">Neogobius melanostomus</name>
    <name type="common">round goby</name>
    <dbReference type="NCBI Taxonomy" id="47308"/>
    <lineage>
        <taxon>Eukaryota</taxon>
        <taxon>Metazoa</taxon>
        <taxon>Chordata</taxon>
        <taxon>Craniata</taxon>
        <taxon>Vertebrata</taxon>
        <taxon>Euteleostomi</taxon>
        <taxon>Actinopterygii</taxon>
        <taxon>Neopterygii</taxon>
        <taxon>Teleostei</taxon>
        <taxon>Neoteleostei</taxon>
        <taxon>Acanthomorphata</taxon>
        <taxon>Gobiaria</taxon>
        <taxon>Gobiiformes</taxon>
        <taxon>Gobioidei</taxon>
        <taxon>Gobiidae</taxon>
        <taxon>Benthophilinae</taxon>
        <taxon>Neogobiini</taxon>
        <taxon>Neogobius</taxon>
    </lineage>
</organism>
<dbReference type="AlphaFoldDB" id="A0A8C6UDU9"/>
<dbReference type="PANTHER" id="PTHR11071">
    <property type="entry name" value="PEPTIDYL-PROLYL CIS-TRANS ISOMERASE"/>
    <property type="match status" value="1"/>
</dbReference>
<name>A0A8C6UDU9_9GOBI</name>
<comment type="catalytic activity">
    <reaction evidence="1">
        <text>[protein]-peptidylproline (omega=180) = [protein]-peptidylproline (omega=0)</text>
        <dbReference type="Rhea" id="RHEA:16237"/>
        <dbReference type="Rhea" id="RHEA-COMP:10747"/>
        <dbReference type="Rhea" id="RHEA-COMP:10748"/>
        <dbReference type="ChEBI" id="CHEBI:83833"/>
        <dbReference type="ChEBI" id="CHEBI:83834"/>
        <dbReference type="EC" id="5.2.1.8"/>
    </reaction>
</comment>
<dbReference type="Gene3D" id="2.40.100.10">
    <property type="entry name" value="Cyclophilin-like"/>
    <property type="match status" value="1"/>
</dbReference>
<dbReference type="PANTHER" id="PTHR11071:SF561">
    <property type="entry name" value="PEPTIDYL-PROLYL CIS-TRANS ISOMERASE D-RELATED"/>
    <property type="match status" value="1"/>
</dbReference>
<comment type="similarity">
    <text evidence="1">Belongs to the cyclophilin-type PPIase family.</text>
</comment>
<dbReference type="SUPFAM" id="SSF50891">
    <property type="entry name" value="Cyclophilin-like"/>
    <property type="match status" value="1"/>
</dbReference>
<evidence type="ECO:0000313" key="3">
    <source>
        <dbReference type="Ensembl" id="ENSNMLP00000035604.1"/>
    </source>
</evidence>
<dbReference type="GO" id="GO:0005737">
    <property type="term" value="C:cytoplasm"/>
    <property type="evidence" value="ECO:0007669"/>
    <property type="project" value="TreeGrafter"/>
</dbReference>
<feature type="domain" description="PPIase cyclophilin-type" evidence="2">
    <location>
        <begin position="130"/>
        <end position="294"/>
    </location>
</feature>
<comment type="function">
    <text evidence="1">PPIases accelerate the folding of proteins. It catalyzes the cis-trans isomerization of proline imidic peptide bonds in oligopeptides.</text>
</comment>
<evidence type="ECO:0000313" key="4">
    <source>
        <dbReference type="Proteomes" id="UP000694523"/>
    </source>
</evidence>
<dbReference type="Pfam" id="PF00160">
    <property type="entry name" value="Pro_isomerase"/>
    <property type="match status" value="1"/>
</dbReference>
<accession>A0A8C6UDU9</accession>
<dbReference type="EC" id="5.2.1.8" evidence="1"/>
<evidence type="ECO:0000256" key="1">
    <source>
        <dbReference type="RuleBase" id="RU363019"/>
    </source>
</evidence>
<dbReference type="Ensembl" id="ENSNMLT00000039657.1">
    <property type="protein sequence ID" value="ENSNMLP00000035604.1"/>
    <property type="gene ID" value="ENSNMLG00000022098.1"/>
</dbReference>
<protein>
    <recommendedName>
        <fullName evidence="1">Peptidyl-prolyl cis-trans isomerase</fullName>
        <shortName evidence="1">PPIase</shortName>
        <ecNumber evidence="1">5.2.1.8</ecNumber>
    </recommendedName>
</protein>
<proteinExistence type="inferred from homology"/>
<reference evidence="3" key="2">
    <citation type="submission" date="2025-09" db="UniProtKB">
        <authorList>
            <consortium name="Ensembl"/>
        </authorList>
    </citation>
    <scope>IDENTIFICATION</scope>
</reference>
<keyword evidence="1" id="KW-0697">Rotamase</keyword>
<sequence>MDTIKNSKVQIEIVGLLKEAEFHASKSLAEGLKEQFQEAFHEPQIKPLLENEWETYLWTTKRELRGEVWQYSSSLMCFLNGQLLGNETDLSKWATDKWNFTITQPPATYEALAYEYYHRYLQKTGNHFVFMDIEIAQETIGRLLFELFTDVCPKTSRNFKALCTGEQGMSASGFPLCYKGSVLHRVVPNGWVQGGDISPTQRDDGGESIYGQVFEDESFAITHSKRGILGMANKGPHSNGSQFYITLQPTPWMDGTYVAFGQLIEGVDVLKTIEEAPTSNERPKYDCKIINCGILNI</sequence>
<dbReference type="InterPro" id="IPR002130">
    <property type="entry name" value="Cyclophilin-type_PPIase_dom"/>
</dbReference>
<dbReference type="PRINTS" id="PR00153">
    <property type="entry name" value="CSAPPISMRASE"/>
</dbReference>
<evidence type="ECO:0000259" key="2">
    <source>
        <dbReference type="PROSITE" id="PS50072"/>
    </source>
</evidence>